<comment type="similarity">
    <text evidence="1">Belongs to the class-I aminoacyl-tRNA synthetase family.</text>
</comment>
<dbReference type="SUPFAM" id="SSF47323">
    <property type="entry name" value="Anticodon-binding domain of a subclass of class I aminoacyl-tRNA synthetases"/>
    <property type="match status" value="1"/>
</dbReference>
<feature type="domain" description="Aminoacyl-tRNA synthetase class Ia" evidence="9">
    <location>
        <begin position="293"/>
        <end position="437"/>
    </location>
</feature>
<organism evidence="12 13">
    <name type="scientific">Toxocara canis</name>
    <name type="common">Canine roundworm</name>
    <dbReference type="NCBI Taxonomy" id="6265"/>
    <lineage>
        <taxon>Eukaryota</taxon>
        <taxon>Metazoa</taxon>
        <taxon>Ecdysozoa</taxon>
        <taxon>Nematoda</taxon>
        <taxon>Chromadorea</taxon>
        <taxon>Rhabditida</taxon>
        <taxon>Spirurina</taxon>
        <taxon>Ascaridomorpha</taxon>
        <taxon>Ascaridoidea</taxon>
        <taxon>Toxocaridae</taxon>
        <taxon>Toxocara</taxon>
    </lineage>
</organism>
<keyword evidence="3" id="KW-0436">Ligase</keyword>
<evidence type="ECO:0000256" key="1">
    <source>
        <dbReference type="ARBA" id="ARBA00005594"/>
    </source>
</evidence>
<name>A0A183URV4_TOXCA</name>
<evidence type="ECO:0000313" key="11">
    <source>
        <dbReference type="EMBL" id="VDM42545.1"/>
    </source>
</evidence>
<evidence type="ECO:0000259" key="9">
    <source>
        <dbReference type="Pfam" id="PF00133"/>
    </source>
</evidence>
<dbReference type="Pfam" id="PF00133">
    <property type="entry name" value="tRNA-synt_1"/>
    <property type="match status" value="2"/>
</dbReference>
<dbReference type="EC" id="6.1.1.4" evidence="2"/>
<gene>
    <name evidence="11" type="ORF">TCNE_LOCUS11224</name>
</gene>
<dbReference type="Pfam" id="PF08264">
    <property type="entry name" value="Anticodon_1"/>
    <property type="match status" value="1"/>
</dbReference>
<dbReference type="Proteomes" id="UP000050794">
    <property type="component" value="Unassembled WGS sequence"/>
</dbReference>
<dbReference type="SUPFAM" id="SSF52374">
    <property type="entry name" value="Nucleotidylyl transferase"/>
    <property type="match status" value="1"/>
</dbReference>
<evidence type="ECO:0000256" key="5">
    <source>
        <dbReference type="ARBA" id="ARBA00022840"/>
    </source>
</evidence>
<dbReference type="FunFam" id="1.10.730.10:FF:000002">
    <property type="entry name" value="Leucine--tRNA ligase"/>
    <property type="match status" value="1"/>
</dbReference>
<dbReference type="GO" id="GO:0005739">
    <property type="term" value="C:mitochondrion"/>
    <property type="evidence" value="ECO:0007669"/>
    <property type="project" value="TreeGrafter"/>
</dbReference>
<dbReference type="GO" id="GO:0006429">
    <property type="term" value="P:leucyl-tRNA aminoacylation"/>
    <property type="evidence" value="ECO:0007669"/>
    <property type="project" value="InterPro"/>
</dbReference>
<protein>
    <recommendedName>
        <fullName evidence="2">leucine--tRNA ligase</fullName>
        <ecNumber evidence="2">6.1.1.4</ecNumber>
    </recommendedName>
</protein>
<feature type="domain" description="Aminoacyl-tRNA synthetase class Ia" evidence="9">
    <location>
        <begin position="23"/>
        <end position="135"/>
    </location>
</feature>
<dbReference type="InterPro" id="IPR013155">
    <property type="entry name" value="M/V/L/I-tRNA-synth_anticd-bd"/>
</dbReference>
<dbReference type="PANTHER" id="PTHR43740">
    <property type="entry name" value="LEUCYL-TRNA SYNTHETASE"/>
    <property type="match status" value="1"/>
</dbReference>
<keyword evidence="5" id="KW-0067">ATP-binding</keyword>
<keyword evidence="4" id="KW-0547">Nucleotide-binding</keyword>
<evidence type="ECO:0000313" key="12">
    <source>
        <dbReference type="Proteomes" id="UP000050794"/>
    </source>
</evidence>
<dbReference type="Gene3D" id="1.10.730.10">
    <property type="entry name" value="Isoleucyl-tRNA Synthetase, Domain 1"/>
    <property type="match status" value="1"/>
</dbReference>
<comment type="catalytic activity">
    <reaction evidence="8">
        <text>tRNA(Leu) + L-leucine + ATP = L-leucyl-tRNA(Leu) + AMP + diphosphate</text>
        <dbReference type="Rhea" id="RHEA:11688"/>
        <dbReference type="Rhea" id="RHEA-COMP:9613"/>
        <dbReference type="Rhea" id="RHEA-COMP:9622"/>
        <dbReference type="ChEBI" id="CHEBI:30616"/>
        <dbReference type="ChEBI" id="CHEBI:33019"/>
        <dbReference type="ChEBI" id="CHEBI:57427"/>
        <dbReference type="ChEBI" id="CHEBI:78442"/>
        <dbReference type="ChEBI" id="CHEBI:78494"/>
        <dbReference type="ChEBI" id="CHEBI:456215"/>
        <dbReference type="EC" id="6.1.1.4"/>
    </reaction>
</comment>
<evidence type="ECO:0000256" key="8">
    <source>
        <dbReference type="ARBA" id="ARBA00047469"/>
    </source>
</evidence>
<proteinExistence type="inferred from homology"/>
<evidence type="ECO:0000259" key="10">
    <source>
        <dbReference type="Pfam" id="PF08264"/>
    </source>
</evidence>
<sequence>MGWDAFGLPAENAARDRGVDPEEWTYSNIKTMRKQLLKTGIIFDWDREICTCSPDFYRWTQWIFCRLYEHGLLHRSLAEVNWDPVDCTVLAAEQIDENGRSWRSGAIAEKRKLKQWAVETPKYAKRLLDGLRKLPHWKEVAEIQANWIGKCDVFRFLLPVKNANGAVLDETFDLRIREPNRLANARAIFIRSGHSLAPSAVELPYVLEETAMNIVRGEEMPIILVHDEERSPEKEYYLNARLAFEGNDSDLAIARSLGIELKPSRRLALSNEDVLQIAQFGNYGGYETSERLLDWVVSRQRRWGTPIPVLLSEDDEHEHAVCLSDEQLPALPVSSGHPQRVPCDRLPGGFGVPEKDTLDTFFDSSWYYLRYLDPNNEKQLIGADKLAQMPVDVYVGGIEHAAVHMFFARFISYFLKDIGVVASSEPFGRLLPQGIVRGRTFLRTDNGKYVPETDVVQKGSSFVEKCDGGEVIVQYEKMSKSKRNGVEPLLILNRDGIDLTRLQLLDTAAPRAPINWGDADVKGLKKWLDRVSWVVNEYVTQRSVCASCASIPAEVDHATEERYREVYNYAVRNVSMLLEVLHLHNTAIARLIGLTNSLRKVKPSLFGRSVEVERCLHALIIMMQVFAPHTAAELWSAVCSVPAIDETQRRKTLTVTEQDWPSVDADADIDFILKVFDFSCGRVAVPRQSIEGLNAEEVFKVAAEGPHRWFIDELAKGGHRPSKYQLQQREGLHVTLQLYFDDSLNEEDVKKLLNEMSAQRIKSKKLRRMAAPAT</sequence>
<evidence type="ECO:0000256" key="4">
    <source>
        <dbReference type="ARBA" id="ARBA00022741"/>
    </source>
</evidence>
<reference evidence="13" key="1">
    <citation type="submission" date="2016-06" db="UniProtKB">
        <authorList>
            <consortium name="WormBaseParasite"/>
        </authorList>
    </citation>
    <scope>IDENTIFICATION</scope>
</reference>
<keyword evidence="6" id="KW-0648">Protein biosynthesis</keyword>
<dbReference type="Gene3D" id="3.40.50.620">
    <property type="entry name" value="HUPs"/>
    <property type="match status" value="2"/>
</dbReference>
<dbReference type="GO" id="GO:0004823">
    <property type="term" value="F:leucine-tRNA ligase activity"/>
    <property type="evidence" value="ECO:0007669"/>
    <property type="project" value="UniProtKB-EC"/>
</dbReference>
<reference evidence="11 12" key="2">
    <citation type="submission" date="2018-11" db="EMBL/GenBank/DDBJ databases">
        <authorList>
            <consortium name="Pathogen Informatics"/>
        </authorList>
    </citation>
    <scope>NUCLEOTIDE SEQUENCE [LARGE SCALE GENOMIC DNA]</scope>
</reference>
<accession>A0A183URV4</accession>
<dbReference type="InterPro" id="IPR002302">
    <property type="entry name" value="Leu-tRNA-ligase"/>
</dbReference>
<dbReference type="PANTHER" id="PTHR43740:SF2">
    <property type="entry name" value="LEUCINE--TRNA LIGASE, MITOCHONDRIAL"/>
    <property type="match status" value="1"/>
</dbReference>
<evidence type="ECO:0000256" key="6">
    <source>
        <dbReference type="ARBA" id="ARBA00022917"/>
    </source>
</evidence>
<dbReference type="WBParaSite" id="TCNE_0001122401-mRNA-1">
    <property type="protein sequence ID" value="TCNE_0001122401-mRNA-1"/>
    <property type="gene ID" value="TCNE_0001122401"/>
</dbReference>
<feature type="domain" description="Methionyl/Valyl/Leucyl/Isoleucyl-tRNA synthetase anticodon-binding" evidence="10">
    <location>
        <begin position="612"/>
        <end position="667"/>
    </location>
</feature>
<dbReference type="InterPro" id="IPR002300">
    <property type="entry name" value="aa-tRNA-synth_Ia"/>
</dbReference>
<dbReference type="EMBL" id="UYWY01020785">
    <property type="protein sequence ID" value="VDM42545.1"/>
    <property type="molecule type" value="Genomic_DNA"/>
</dbReference>
<evidence type="ECO:0000256" key="3">
    <source>
        <dbReference type="ARBA" id="ARBA00022598"/>
    </source>
</evidence>
<dbReference type="InterPro" id="IPR009080">
    <property type="entry name" value="tRNAsynth_Ia_anticodon-bd"/>
</dbReference>
<dbReference type="GO" id="GO:0005524">
    <property type="term" value="F:ATP binding"/>
    <property type="evidence" value="ECO:0007669"/>
    <property type="project" value="UniProtKB-KW"/>
</dbReference>
<evidence type="ECO:0000256" key="2">
    <source>
        <dbReference type="ARBA" id="ARBA00013164"/>
    </source>
</evidence>
<dbReference type="AlphaFoldDB" id="A0A183URV4"/>
<dbReference type="GO" id="GO:0032543">
    <property type="term" value="P:mitochondrial translation"/>
    <property type="evidence" value="ECO:0007669"/>
    <property type="project" value="TreeGrafter"/>
</dbReference>
<evidence type="ECO:0000256" key="7">
    <source>
        <dbReference type="ARBA" id="ARBA00023146"/>
    </source>
</evidence>
<evidence type="ECO:0000313" key="13">
    <source>
        <dbReference type="WBParaSite" id="TCNE_0001122401-mRNA-1"/>
    </source>
</evidence>
<dbReference type="InterPro" id="IPR014729">
    <property type="entry name" value="Rossmann-like_a/b/a_fold"/>
</dbReference>
<keyword evidence="12" id="KW-1185">Reference proteome</keyword>
<keyword evidence="7" id="KW-0030">Aminoacyl-tRNA synthetase</keyword>
<dbReference type="PRINTS" id="PR00985">
    <property type="entry name" value="TRNASYNTHLEU"/>
</dbReference>